<feature type="region of interest" description="Disordered" evidence="13">
    <location>
        <begin position="1"/>
        <end position="69"/>
    </location>
</feature>
<dbReference type="PANTHER" id="PTHR21237">
    <property type="entry name" value="GRPE PROTEIN"/>
    <property type="match status" value="1"/>
</dbReference>
<comment type="function">
    <text evidence="7 10 11">Participates actively in the response to hyperosmotic and heat shock by preventing the aggregation of stress-denatured proteins, in association with DnaK and GrpE. It is the nucleotide exchange factor for DnaK and may function as a thermosensor. Unfolded proteins bind initially to DnaJ; upon interaction with the DnaJ-bound protein, DnaK hydrolyzes its bound ATP, resulting in the formation of a stable complex. GrpE releases ADP from DnaK; ATP binding to DnaK triggers the release of the substrate protein, thus completing the reaction cycle. Several rounds of ATP-dependent interactions between DnaJ, DnaK and GrpE are required for fully efficient folding.</text>
</comment>
<comment type="caution">
    <text evidence="14">The sequence shown here is derived from an EMBL/GenBank/DDBJ whole genome shotgun (WGS) entry which is preliminary data.</text>
</comment>
<dbReference type="SUPFAM" id="SSF58014">
    <property type="entry name" value="Coiled-coil domain of nucleotide exchange factor GrpE"/>
    <property type="match status" value="1"/>
</dbReference>
<evidence type="ECO:0000256" key="5">
    <source>
        <dbReference type="ARBA" id="ARBA00023016"/>
    </source>
</evidence>
<dbReference type="NCBIfam" id="NF010757">
    <property type="entry name" value="PRK14160.1"/>
    <property type="match status" value="1"/>
</dbReference>
<evidence type="ECO:0000256" key="1">
    <source>
        <dbReference type="ARBA" id="ARBA00004496"/>
    </source>
</evidence>
<sequence>MEPTGTDEGSPPPDPITIERSLQVEPEKKTAQTEAEQTAPAEEKAPAAPEKEEKAAEKKSKKPKKNKEVEALEEQLAGCRQENSDLNDRLLRLRAEYDNFRKRSTKEKEGMFTDGVASALSQVVVVLDNLERAVDACQEDSDLKTGVEMTLKQFREVLEKMGVSEINPVGESFDAQLHNAVMHVEDETLGESQVVEVFQKGYLLGERVIRYAMVKVAN</sequence>
<dbReference type="InterPro" id="IPR009012">
    <property type="entry name" value="GrpE_head"/>
</dbReference>
<gene>
    <name evidence="10 14" type="primary">grpE</name>
    <name evidence="14" type="ORF">NE646_08110</name>
</gene>
<comment type="similarity">
    <text evidence="2 10 12">Belongs to the GrpE family.</text>
</comment>
<dbReference type="RefSeq" id="WP_243164389.1">
    <property type="nucleotide sequence ID" value="NZ_JACMSD010000004.1"/>
</dbReference>
<evidence type="ECO:0000256" key="9">
    <source>
        <dbReference type="ARBA" id="ARBA00076414"/>
    </source>
</evidence>
<dbReference type="InterPro" id="IPR000740">
    <property type="entry name" value="GrpE"/>
</dbReference>
<proteinExistence type="inferred from homology"/>
<dbReference type="GO" id="GO:0006457">
    <property type="term" value="P:protein folding"/>
    <property type="evidence" value="ECO:0007669"/>
    <property type="project" value="InterPro"/>
</dbReference>
<dbReference type="GO" id="GO:0042803">
    <property type="term" value="F:protein homodimerization activity"/>
    <property type="evidence" value="ECO:0007669"/>
    <property type="project" value="InterPro"/>
</dbReference>
<keyword evidence="4 10" id="KW-0963">Cytoplasm</keyword>
<protein>
    <recommendedName>
        <fullName evidence="8 10">Protein GrpE</fullName>
    </recommendedName>
    <alternativeName>
        <fullName evidence="9 10">HSP-70 cofactor</fullName>
    </alternativeName>
</protein>
<dbReference type="GO" id="GO:0000774">
    <property type="term" value="F:adenyl-nucleotide exchange factor activity"/>
    <property type="evidence" value="ECO:0007669"/>
    <property type="project" value="InterPro"/>
</dbReference>
<evidence type="ECO:0000256" key="12">
    <source>
        <dbReference type="RuleBase" id="RU004478"/>
    </source>
</evidence>
<evidence type="ECO:0000256" key="11">
    <source>
        <dbReference type="RuleBase" id="RU000639"/>
    </source>
</evidence>
<comment type="subunit">
    <text evidence="3 10">Homodimer.</text>
</comment>
<name>A0AAW5K9I4_9FIRM</name>
<dbReference type="Gene3D" id="3.90.20.20">
    <property type="match status" value="1"/>
</dbReference>
<keyword evidence="5 10" id="KW-0346">Stress response</keyword>
<dbReference type="GO" id="GO:0051082">
    <property type="term" value="F:unfolded protein binding"/>
    <property type="evidence" value="ECO:0007669"/>
    <property type="project" value="TreeGrafter"/>
</dbReference>
<dbReference type="InterPro" id="IPR013805">
    <property type="entry name" value="GrpE_CC"/>
</dbReference>
<dbReference type="HAMAP" id="MF_01151">
    <property type="entry name" value="GrpE"/>
    <property type="match status" value="1"/>
</dbReference>
<dbReference type="SUPFAM" id="SSF51064">
    <property type="entry name" value="Head domain of nucleotide exchange factor GrpE"/>
    <property type="match status" value="1"/>
</dbReference>
<evidence type="ECO:0000256" key="2">
    <source>
        <dbReference type="ARBA" id="ARBA00009054"/>
    </source>
</evidence>
<evidence type="ECO:0000313" key="15">
    <source>
        <dbReference type="Proteomes" id="UP001205063"/>
    </source>
</evidence>
<dbReference type="Gene3D" id="2.30.22.10">
    <property type="entry name" value="Head domain of nucleotide exchange factor GrpE"/>
    <property type="match status" value="1"/>
</dbReference>
<evidence type="ECO:0000256" key="10">
    <source>
        <dbReference type="HAMAP-Rule" id="MF_01151"/>
    </source>
</evidence>
<organism evidence="14 15">
    <name type="scientific">Bittarella massiliensis</name>
    <name type="common">ex Durand et al. 2017</name>
    <dbReference type="NCBI Taxonomy" id="1720313"/>
    <lineage>
        <taxon>Bacteria</taxon>
        <taxon>Bacillati</taxon>
        <taxon>Bacillota</taxon>
        <taxon>Clostridia</taxon>
        <taxon>Eubacteriales</taxon>
        <taxon>Oscillospiraceae</taxon>
        <taxon>Bittarella (ex Durand et al. 2017)</taxon>
    </lineage>
</organism>
<evidence type="ECO:0000256" key="8">
    <source>
        <dbReference type="ARBA" id="ARBA00072274"/>
    </source>
</evidence>
<dbReference type="GO" id="GO:0005737">
    <property type="term" value="C:cytoplasm"/>
    <property type="evidence" value="ECO:0007669"/>
    <property type="project" value="UniProtKB-SubCell"/>
</dbReference>
<dbReference type="CDD" id="cd00446">
    <property type="entry name" value="GrpE"/>
    <property type="match status" value="1"/>
</dbReference>
<evidence type="ECO:0000256" key="7">
    <source>
        <dbReference type="ARBA" id="ARBA00053401"/>
    </source>
</evidence>
<dbReference type="PROSITE" id="PS01071">
    <property type="entry name" value="GRPE"/>
    <property type="match status" value="1"/>
</dbReference>
<dbReference type="NCBIfam" id="NF010738">
    <property type="entry name" value="PRK14140.1"/>
    <property type="match status" value="1"/>
</dbReference>
<evidence type="ECO:0000256" key="6">
    <source>
        <dbReference type="ARBA" id="ARBA00023186"/>
    </source>
</evidence>
<evidence type="ECO:0000256" key="4">
    <source>
        <dbReference type="ARBA" id="ARBA00022490"/>
    </source>
</evidence>
<accession>A0AAW5K9I4</accession>
<evidence type="ECO:0000256" key="13">
    <source>
        <dbReference type="SAM" id="MobiDB-lite"/>
    </source>
</evidence>
<comment type="subcellular location">
    <subcellularLocation>
        <location evidence="1 10">Cytoplasm</location>
    </subcellularLocation>
</comment>
<feature type="compositionally biased region" description="Basic and acidic residues" evidence="13">
    <location>
        <begin position="41"/>
        <end position="58"/>
    </location>
</feature>
<dbReference type="PRINTS" id="PR00773">
    <property type="entry name" value="GRPEPROTEIN"/>
</dbReference>
<evidence type="ECO:0000313" key="14">
    <source>
        <dbReference type="EMBL" id="MCQ4949631.1"/>
    </source>
</evidence>
<dbReference type="AlphaFoldDB" id="A0AAW5K9I4"/>
<reference evidence="14" key="1">
    <citation type="submission" date="2022-06" db="EMBL/GenBank/DDBJ databases">
        <title>Isolation of gut microbiota from human fecal samples.</title>
        <authorList>
            <person name="Pamer E.G."/>
            <person name="Barat B."/>
            <person name="Waligurski E."/>
            <person name="Medina S."/>
            <person name="Paddock L."/>
            <person name="Mostad J."/>
        </authorList>
    </citation>
    <scope>NUCLEOTIDE SEQUENCE</scope>
    <source>
        <strain evidence="14">DFI.7.96</strain>
    </source>
</reference>
<dbReference type="GO" id="GO:0051087">
    <property type="term" value="F:protein-folding chaperone binding"/>
    <property type="evidence" value="ECO:0007669"/>
    <property type="project" value="InterPro"/>
</dbReference>
<evidence type="ECO:0000256" key="3">
    <source>
        <dbReference type="ARBA" id="ARBA00011738"/>
    </source>
</evidence>
<dbReference type="FunFam" id="2.30.22.10:FF:000001">
    <property type="entry name" value="Protein GrpE"/>
    <property type="match status" value="1"/>
</dbReference>
<dbReference type="Proteomes" id="UP001205063">
    <property type="component" value="Unassembled WGS sequence"/>
</dbReference>
<dbReference type="PANTHER" id="PTHR21237:SF23">
    <property type="entry name" value="GRPE PROTEIN HOMOLOG, MITOCHONDRIAL"/>
    <property type="match status" value="1"/>
</dbReference>
<keyword evidence="6 10" id="KW-0143">Chaperone</keyword>
<dbReference type="Pfam" id="PF01025">
    <property type="entry name" value="GrpE"/>
    <property type="match status" value="1"/>
</dbReference>
<dbReference type="EMBL" id="JANGAB010000003">
    <property type="protein sequence ID" value="MCQ4949631.1"/>
    <property type="molecule type" value="Genomic_DNA"/>
</dbReference>